<sequence length="341" mass="36972">MANSPAIDTVTTSNFVDTKHRRRWWVSMIVLIVAAIALTIGTIVYGNPMPFGSDGFWKIAESRVTSVLVIAVVALAHSFATVAFHTVTANRIVTPSILGFEALYGLINTAAVFIFGAAGAALTRGIVSYFFQVIVMVAFATLLYSWLLGSKFANVHTMLLVGVVIGAGLASLTTFMQRMLDPNEFDILTARLMGNISNASTEYLPYAIPIVVIVGIWLWANARRLDTLSLGSAVSTNLGLNHRHELIKVLVAVSILMAMTTSLVGPMTFLGFLVATMAYSIADTYSHRAIFPIAFLLGYVLLTGAYFVLRHIFYAQGAVTIIVELIGGLVFLIVIMRKGRL</sequence>
<dbReference type="RefSeq" id="WP_310171592.1">
    <property type="nucleotide sequence ID" value="NZ_BAABHE010000002.1"/>
</dbReference>
<name>A0ABU2AYV7_9MICC</name>
<dbReference type="PANTHER" id="PTHR30472">
    <property type="entry name" value="FERRIC ENTEROBACTIN TRANSPORT SYSTEM PERMEASE PROTEIN"/>
    <property type="match status" value="1"/>
</dbReference>
<keyword evidence="5 8" id="KW-0812">Transmembrane</keyword>
<dbReference type="CDD" id="cd06550">
    <property type="entry name" value="TM_ABC_iron-siderophores_like"/>
    <property type="match status" value="1"/>
</dbReference>
<dbReference type="InterPro" id="IPR037294">
    <property type="entry name" value="ABC_BtuC-like"/>
</dbReference>
<keyword evidence="10" id="KW-1185">Reference proteome</keyword>
<comment type="similarity">
    <text evidence="2">Belongs to the binding-protein-dependent transport system permease family. FecCD subfamily.</text>
</comment>
<keyword evidence="4" id="KW-1003">Cell membrane</keyword>
<feature type="transmembrane region" description="Helical" evidence="8">
    <location>
        <begin position="102"/>
        <end position="122"/>
    </location>
</feature>
<proteinExistence type="inferred from homology"/>
<gene>
    <name evidence="9" type="ORF">J2S62_000780</name>
</gene>
<dbReference type="Pfam" id="PF01032">
    <property type="entry name" value="FecCD"/>
    <property type="match status" value="1"/>
</dbReference>
<dbReference type="Gene3D" id="1.10.3470.10">
    <property type="entry name" value="ABC transporter involved in vitamin B12 uptake, BtuC"/>
    <property type="match status" value="1"/>
</dbReference>
<reference evidence="9 10" key="1">
    <citation type="submission" date="2023-07" db="EMBL/GenBank/DDBJ databases">
        <title>Sequencing the genomes of 1000 actinobacteria strains.</title>
        <authorList>
            <person name="Klenk H.-P."/>
        </authorList>
    </citation>
    <scope>NUCLEOTIDE SEQUENCE [LARGE SCALE GENOMIC DNA]</scope>
    <source>
        <strain evidence="9 10">DSM 22966</strain>
    </source>
</reference>
<comment type="subcellular location">
    <subcellularLocation>
        <location evidence="1">Cell membrane</location>
        <topology evidence="1">Multi-pass membrane protein</topology>
    </subcellularLocation>
</comment>
<evidence type="ECO:0000313" key="9">
    <source>
        <dbReference type="EMBL" id="MDR7346523.1"/>
    </source>
</evidence>
<accession>A0ABU2AYV7</accession>
<feature type="transmembrane region" description="Helical" evidence="8">
    <location>
        <begin position="155"/>
        <end position="175"/>
    </location>
</feature>
<feature type="transmembrane region" description="Helical" evidence="8">
    <location>
        <begin position="129"/>
        <end position="149"/>
    </location>
</feature>
<keyword evidence="6 8" id="KW-1133">Transmembrane helix</keyword>
<evidence type="ECO:0000256" key="8">
    <source>
        <dbReference type="SAM" id="Phobius"/>
    </source>
</evidence>
<dbReference type="Proteomes" id="UP001183794">
    <property type="component" value="Unassembled WGS sequence"/>
</dbReference>
<feature type="transmembrane region" description="Helical" evidence="8">
    <location>
        <begin position="203"/>
        <end position="220"/>
    </location>
</feature>
<evidence type="ECO:0000256" key="7">
    <source>
        <dbReference type="ARBA" id="ARBA00023136"/>
    </source>
</evidence>
<evidence type="ECO:0000256" key="6">
    <source>
        <dbReference type="ARBA" id="ARBA00022989"/>
    </source>
</evidence>
<dbReference type="InterPro" id="IPR000522">
    <property type="entry name" value="ABC_transptr_permease_BtuC"/>
</dbReference>
<feature type="transmembrane region" description="Helical" evidence="8">
    <location>
        <begin position="24"/>
        <end position="46"/>
    </location>
</feature>
<dbReference type="PANTHER" id="PTHR30472:SF19">
    <property type="entry name" value="PETROBACTIN IMPORT SYSTEM PERMEASE PROTEIN YCLO"/>
    <property type="match status" value="1"/>
</dbReference>
<comment type="caution">
    <text evidence="9">The sequence shown here is derived from an EMBL/GenBank/DDBJ whole genome shotgun (WGS) entry which is preliminary data.</text>
</comment>
<evidence type="ECO:0000256" key="2">
    <source>
        <dbReference type="ARBA" id="ARBA00007935"/>
    </source>
</evidence>
<feature type="transmembrane region" description="Helical" evidence="8">
    <location>
        <begin position="314"/>
        <end position="335"/>
    </location>
</feature>
<organism evidence="9 10">
    <name type="scientific">Enteractinococcus fodinae</name>
    <dbReference type="NCBI Taxonomy" id="684663"/>
    <lineage>
        <taxon>Bacteria</taxon>
        <taxon>Bacillati</taxon>
        <taxon>Actinomycetota</taxon>
        <taxon>Actinomycetes</taxon>
        <taxon>Micrococcales</taxon>
        <taxon>Micrococcaceae</taxon>
    </lineage>
</organism>
<evidence type="ECO:0000256" key="5">
    <source>
        <dbReference type="ARBA" id="ARBA00022692"/>
    </source>
</evidence>
<evidence type="ECO:0000256" key="4">
    <source>
        <dbReference type="ARBA" id="ARBA00022475"/>
    </source>
</evidence>
<protein>
    <submittedName>
        <fullName evidence="9">Iron complex transport system permease protein</fullName>
    </submittedName>
</protein>
<evidence type="ECO:0000313" key="10">
    <source>
        <dbReference type="Proteomes" id="UP001183794"/>
    </source>
</evidence>
<feature type="transmembrane region" description="Helical" evidence="8">
    <location>
        <begin position="67"/>
        <end position="87"/>
    </location>
</feature>
<dbReference type="EMBL" id="JAVDYJ010000001">
    <property type="protein sequence ID" value="MDR7346523.1"/>
    <property type="molecule type" value="Genomic_DNA"/>
</dbReference>
<keyword evidence="3" id="KW-0813">Transport</keyword>
<evidence type="ECO:0000256" key="3">
    <source>
        <dbReference type="ARBA" id="ARBA00022448"/>
    </source>
</evidence>
<feature type="transmembrane region" description="Helical" evidence="8">
    <location>
        <begin position="249"/>
        <end position="282"/>
    </location>
</feature>
<feature type="transmembrane region" description="Helical" evidence="8">
    <location>
        <begin position="289"/>
        <end position="308"/>
    </location>
</feature>
<dbReference type="SUPFAM" id="SSF81345">
    <property type="entry name" value="ABC transporter involved in vitamin B12 uptake, BtuC"/>
    <property type="match status" value="1"/>
</dbReference>
<evidence type="ECO:0000256" key="1">
    <source>
        <dbReference type="ARBA" id="ARBA00004651"/>
    </source>
</evidence>
<keyword evidence="7 8" id="KW-0472">Membrane</keyword>